<evidence type="ECO:0000313" key="2">
    <source>
        <dbReference type="EMBL" id="MBC9227574.1"/>
    </source>
</evidence>
<dbReference type="InterPro" id="IPR023485">
    <property type="entry name" value="Ptyr_pPase"/>
</dbReference>
<evidence type="ECO:0000313" key="3">
    <source>
        <dbReference type="Proteomes" id="UP000620591"/>
    </source>
</evidence>
<sequence length="210" mass="22422">MPDPMVPDVSAGDRFVVTVVCTANVCRSPAMTMLLSEGLARTASRDRVLVRDAGTRVRAGEPGCAEIADRAGWDPAPMRAHRARPLTKELLGVSDLILTVSASERSAVAQLDPEARARTFTVLEAIRLDALSSELGLVPAGRRVTAESRIFRLPGRLHAGRSHTPASGRSVDDDIPDAHTSRAKHVDVARQVGEAAAELTRLIARAAVRP</sequence>
<gene>
    <name evidence="2" type="ORF">IBG24_14750</name>
</gene>
<dbReference type="InterPro" id="IPR036196">
    <property type="entry name" value="Ptyr_pPase_sf"/>
</dbReference>
<dbReference type="AlphaFoldDB" id="A0A8I0K362"/>
<protein>
    <recommendedName>
        <fullName evidence="1">Phosphotyrosine protein phosphatase I domain-containing protein</fullName>
    </recommendedName>
</protein>
<dbReference type="Gene3D" id="3.40.50.2300">
    <property type="match status" value="1"/>
</dbReference>
<reference evidence="2" key="1">
    <citation type="submission" date="2020-09" db="EMBL/GenBank/DDBJ databases">
        <title>Novel species in genus Aeromicrobium.</title>
        <authorList>
            <person name="Zhang G."/>
        </authorList>
    </citation>
    <scope>NUCLEOTIDE SEQUENCE</scope>
    <source>
        <strain evidence="2">Zg-636</strain>
    </source>
</reference>
<dbReference type="Proteomes" id="UP000620591">
    <property type="component" value="Unassembled WGS sequence"/>
</dbReference>
<name>A0A8I0K362_9ACTN</name>
<comment type="caution">
    <text evidence="2">The sequence shown here is derived from an EMBL/GenBank/DDBJ whole genome shotgun (WGS) entry which is preliminary data.</text>
</comment>
<feature type="domain" description="Phosphotyrosine protein phosphatase I" evidence="1">
    <location>
        <begin position="15"/>
        <end position="148"/>
    </location>
</feature>
<proteinExistence type="predicted"/>
<dbReference type="RefSeq" id="WP_187770010.1">
    <property type="nucleotide sequence ID" value="NZ_JACTVM010000004.1"/>
</dbReference>
<organism evidence="2 3">
    <name type="scientific">Aeromicrobium senzhongii</name>
    <dbReference type="NCBI Taxonomy" id="2663859"/>
    <lineage>
        <taxon>Bacteria</taxon>
        <taxon>Bacillati</taxon>
        <taxon>Actinomycetota</taxon>
        <taxon>Actinomycetes</taxon>
        <taxon>Propionibacteriales</taxon>
        <taxon>Nocardioidaceae</taxon>
        <taxon>Aeromicrobium</taxon>
    </lineage>
</organism>
<evidence type="ECO:0000259" key="1">
    <source>
        <dbReference type="SMART" id="SM00226"/>
    </source>
</evidence>
<dbReference type="EMBL" id="JACTVM010000004">
    <property type="protein sequence ID" value="MBC9227574.1"/>
    <property type="molecule type" value="Genomic_DNA"/>
</dbReference>
<dbReference type="SMART" id="SM00226">
    <property type="entry name" value="LMWPc"/>
    <property type="match status" value="1"/>
</dbReference>
<dbReference type="Pfam" id="PF01451">
    <property type="entry name" value="LMWPc"/>
    <property type="match status" value="1"/>
</dbReference>
<accession>A0A8I0K362</accession>
<dbReference type="SUPFAM" id="SSF52788">
    <property type="entry name" value="Phosphotyrosine protein phosphatases I"/>
    <property type="match status" value="1"/>
</dbReference>